<reference evidence="1 2" key="1">
    <citation type="journal article" date="2021" name="Front. Genet.">
        <title>Chromosome-Level Genome Assembly Reveals Significant Gene Expansion in the Toll and IMD Signaling Pathways of Dendrolimus kikuchii.</title>
        <authorList>
            <person name="Zhou J."/>
            <person name="Wu P."/>
            <person name="Xiong Z."/>
            <person name="Liu N."/>
            <person name="Zhao N."/>
            <person name="Ji M."/>
            <person name="Qiu Y."/>
            <person name="Yang B."/>
        </authorList>
    </citation>
    <scope>NUCLEOTIDE SEQUENCE [LARGE SCALE GENOMIC DNA]</scope>
    <source>
        <strain evidence="1">Ann1</strain>
    </source>
</reference>
<evidence type="ECO:0000313" key="1">
    <source>
        <dbReference type="EMBL" id="KAJ0182839.1"/>
    </source>
</evidence>
<sequence>MEKAVIVLLITASCSVLGMPLETGLQTNVNEEHKIAKRFISPMFNLDMVPDTDFPQIRTKRSEEEDECEKLRLCRLHARSSYNFLAAYELYFVNKENARLWDHNTRSMADCEARYGDC</sequence>
<proteinExistence type="predicted"/>
<dbReference type="Proteomes" id="UP000824533">
    <property type="component" value="Linkage Group LG03"/>
</dbReference>
<comment type="caution">
    <text evidence="1">The sequence shown here is derived from an EMBL/GenBank/DDBJ whole genome shotgun (WGS) entry which is preliminary data.</text>
</comment>
<gene>
    <name evidence="1" type="ORF">K1T71_002208</name>
</gene>
<keyword evidence="2" id="KW-1185">Reference proteome</keyword>
<organism evidence="1 2">
    <name type="scientific">Dendrolimus kikuchii</name>
    <dbReference type="NCBI Taxonomy" id="765133"/>
    <lineage>
        <taxon>Eukaryota</taxon>
        <taxon>Metazoa</taxon>
        <taxon>Ecdysozoa</taxon>
        <taxon>Arthropoda</taxon>
        <taxon>Hexapoda</taxon>
        <taxon>Insecta</taxon>
        <taxon>Pterygota</taxon>
        <taxon>Neoptera</taxon>
        <taxon>Endopterygota</taxon>
        <taxon>Lepidoptera</taxon>
        <taxon>Glossata</taxon>
        <taxon>Ditrysia</taxon>
        <taxon>Bombycoidea</taxon>
        <taxon>Lasiocampidae</taxon>
        <taxon>Dendrolimus</taxon>
    </lineage>
</organism>
<name>A0ACC1DFS3_9NEOP</name>
<dbReference type="EMBL" id="CM034389">
    <property type="protein sequence ID" value="KAJ0182839.1"/>
    <property type="molecule type" value="Genomic_DNA"/>
</dbReference>
<accession>A0ACC1DFS3</accession>
<protein>
    <submittedName>
        <fullName evidence="1">Uncharacterized protein</fullName>
    </submittedName>
</protein>
<evidence type="ECO:0000313" key="2">
    <source>
        <dbReference type="Proteomes" id="UP000824533"/>
    </source>
</evidence>